<sequence length="607" mass="69404">MINKIFYIILLLLGDLLNAVAPVFGQGYEVSPEGAWCWFADPRAIHHENPKKKIQKTYIGYIDVRGNIKAMQYDFVKNEQVEVLVRSWFQPDDHNNPTFLVLPDDRVMVFYSRHTDERCFYYRISQKPGDITTLGEEKRLETNHNTTYPSPFILADDPEHFYLCWRGLNWHPTIARLSLPDAEDNVAFVGEPHQIVQSTGSRPYAKYVSNGKDKIYIAYTTGHPDNENPNFLYFNYVDINNLTLYDVRDTELAKIEEEAFRVNKTDAYIQAFPATVVDNPQQRDWVWQVAIDKDGSPVIAFVRISEDKKSHDYYYGRWTGAAWEKTFLANGGGHFHQTENLEMCYSGGMAINPNKVNEVYCSVPVDGTHGSVYELIKYTLDDAGDILSTEAITSNSPKNNIRPYMIEGSLGTPLRLTWMHGDYYDWIVSKSRPGYPTAIHSDFEGMNTAVDLAQGAVSKENGFHGKLGKRFTISLDVVTDTTNYEGTLFQIGDLSYRLDSNSLKPQIEFKGTIYPSTNVLGSADSWRQYNRGTSGKWYVPEKLQRFKLTLTYEKGILYTYINGLLDQCIMIGKINQSAVKWASPNSWVQGIHVYNRVLNNQEITLLH</sequence>
<evidence type="ECO:0000313" key="2">
    <source>
        <dbReference type="Proteomes" id="UP000238642"/>
    </source>
</evidence>
<dbReference type="Proteomes" id="UP000238642">
    <property type="component" value="Unassembled WGS sequence"/>
</dbReference>
<gene>
    <name evidence="1" type="ORF">C5749_04590</name>
</gene>
<name>A0A2S9JW25_9SPHI</name>
<dbReference type="EMBL" id="PVBS01000001">
    <property type="protein sequence ID" value="PRD57440.1"/>
    <property type="molecule type" value="Genomic_DNA"/>
</dbReference>
<protein>
    <submittedName>
        <fullName evidence="1">Uncharacterized protein</fullName>
    </submittedName>
</protein>
<dbReference type="AlphaFoldDB" id="A0A2S9JW25"/>
<accession>A0A2S9JW25</accession>
<reference evidence="1 2" key="1">
    <citation type="submission" date="2018-02" db="EMBL/GenBank/DDBJ databases">
        <title>The draft genome of Sphingobacterium gobiense H7.</title>
        <authorList>
            <person name="Li L."/>
            <person name="Liu L."/>
            <person name="Zhang X."/>
            <person name="Wang T."/>
            <person name="Liang L."/>
        </authorList>
    </citation>
    <scope>NUCLEOTIDE SEQUENCE [LARGE SCALE GENOMIC DNA]</scope>
    <source>
        <strain evidence="1 2">ACCC 05757</strain>
    </source>
</reference>
<evidence type="ECO:0000313" key="1">
    <source>
        <dbReference type="EMBL" id="PRD57440.1"/>
    </source>
</evidence>
<dbReference type="GO" id="GO:0005975">
    <property type="term" value="P:carbohydrate metabolic process"/>
    <property type="evidence" value="ECO:0007669"/>
    <property type="project" value="UniProtKB-ARBA"/>
</dbReference>
<organism evidence="1 2">
    <name type="scientific">Sphingobacterium gobiense</name>
    <dbReference type="NCBI Taxonomy" id="1382456"/>
    <lineage>
        <taxon>Bacteria</taxon>
        <taxon>Pseudomonadati</taxon>
        <taxon>Bacteroidota</taxon>
        <taxon>Sphingobacteriia</taxon>
        <taxon>Sphingobacteriales</taxon>
        <taxon>Sphingobacteriaceae</taxon>
        <taxon>Sphingobacterium</taxon>
    </lineage>
</organism>
<dbReference type="RefSeq" id="WP_105725221.1">
    <property type="nucleotide sequence ID" value="NZ_PVBS01000001.1"/>
</dbReference>
<dbReference type="InterPro" id="IPR013320">
    <property type="entry name" value="ConA-like_dom_sf"/>
</dbReference>
<dbReference type="OrthoDB" id="6381507at2"/>
<keyword evidence="2" id="KW-1185">Reference proteome</keyword>
<dbReference type="SUPFAM" id="SSF49899">
    <property type="entry name" value="Concanavalin A-like lectins/glucanases"/>
    <property type="match status" value="1"/>
</dbReference>
<dbReference type="Pfam" id="PF15892">
    <property type="entry name" value="BNR_4"/>
    <property type="match status" value="1"/>
</dbReference>
<dbReference type="GO" id="GO:0004553">
    <property type="term" value="F:hydrolase activity, hydrolyzing O-glycosyl compounds"/>
    <property type="evidence" value="ECO:0007669"/>
    <property type="project" value="UniProtKB-ARBA"/>
</dbReference>
<comment type="caution">
    <text evidence="1">The sequence shown here is derived from an EMBL/GenBank/DDBJ whole genome shotgun (WGS) entry which is preliminary data.</text>
</comment>
<proteinExistence type="predicted"/>